<sequence>MDKYSAAINVLFLSAMALQSWHFVEHSVKLEQHIVQSCASCLGILGNYFDPVVLHLVYNIAVFAPFLTAFVLIQRPDAVEKELSEPVTGPKKDFVEEQDDLL</sequence>
<keyword evidence="2" id="KW-0472">Membrane</keyword>
<protein>
    <submittedName>
        <fullName evidence="3">Uncharacterized protein</fullName>
    </submittedName>
</protein>
<accession>A0A060HIL3</accession>
<keyword evidence="4" id="KW-1185">Reference proteome</keyword>
<evidence type="ECO:0000256" key="1">
    <source>
        <dbReference type="SAM" id="MobiDB-lite"/>
    </source>
</evidence>
<dbReference type="EMBL" id="CP007536">
    <property type="protein sequence ID" value="AIC15160.1"/>
    <property type="molecule type" value="Genomic_DNA"/>
</dbReference>
<keyword evidence="2" id="KW-0812">Transmembrane</keyword>
<keyword evidence="2" id="KW-1133">Transmembrane helix</keyword>
<dbReference type="AlphaFoldDB" id="A0A060HIL3"/>
<evidence type="ECO:0000313" key="4">
    <source>
        <dbReference type="Proteomes" id="UP000027093"/>
    </source>
</evidence>
<dbReference type="KEGG" id="nvn:NVIE_009350"/>
<name>A0A060HIL3_9ARCH</name>
<reference evidence="3 4" key="1">
    <citation type="journal article" date="2014" name="Int. J. Syst. Evol. Microbiol.">
        <title>Nitrososphaera viennensis gen. nov., sp. nov., an aerobic and mesophilic, ammonia-oxidizing archaeon from soil and a member of the archaeal phylum Thaumarchaeota.</title>
        <authorList>
            <person name="Stieglmeier M."/>
            <person name="Klingl A."/>
            <person name="Alves R.J."/>
            <person name="Rittmann S.K."/>
            <person name="Melcher M."/>
            <person name="Leisch N."/>
            <person name="Schleper C."/>
        </authorList>
    </citation>
    <scope>NUCLEOTIDE SEQUENCE [LARGE SCALE GENOMIC DNA]</scope>
    <source>
        <strain evidence="3">EN76</strain>
    </source>
</reference>
<feature type="compositionally biased region" description="Basic and acidic residues" evidence="1">
    <location>
        <begin position="81"/>
        <end position="95"/>
    </location>
</feature>
<proteinExistence type="predicted"/>
<evidence type="ECO:0000313" key="3">
    <source>
        <dbReference type="EMBL" id="AIC15160.1"/>
    </source>
</evidence>
<feature type="region of interest" description="Disordered" evidence="1">
    <location>
        <begin position="81"/>
        <end position="102"/>
    </location>
</feature>
<dbReference type="HOGENOM" id="CLU_2271132_0_0_2"/>
<dbReference type="Proteomes" id="UP000027093">
    <property type="component" value="Chromosome"/>
</dbReference>
<evidence type="ECO:0000256" key="2">
    <source>
        <dbReference type="SAM" id="Phobius"/>
    </source>
</evidence>
<feature type="transmembrane region" description="Helical" evidence="2">
    <location>
        <begin position="52"/>
        <end position="73"/>
    </location>
</feature>
<gene>
    <name evidence="3" type="ORF">NVIE_009350</name>
</gene>
<organism evidence="3 4">
    <name type="scientific">Nitrososphaera viennensis EN76</name>
    <dbReference type="NCBI Taxonomy" id="926571"/>
    <lineage>
        <taxon>Archaea</taxon>
        <taxon>Nitrososphaerota</taxon>
        <taxon>Nitrososphaeria</taxon>
        <taxon>Nitrososphaerales</taxon>
        <taxon>Nitrososphaeraceae</taxon>
        <taxon>Nitrososphaera</taxon>
    </lineage>
</organism>
<dbReference type="STRING" id="926571.NVIE_009350"/>